<dbReference type="GO" id="GO:0005886">
    <property type="term" value="C:plasma membrane"/>
    <property type="evidence" value="ECO:0007669"/>
    <property type="project" value="UniProtKB-SubCell"/>
</dbReference>
<protein>
    <recommendedName>
        <fullName evidence="14">Interleukin-3 receptor subunit alpha</fullName>
    </recommendedName>
</protein>
<comment type="function">
    <text evidence="12">Cell surface receptor for IL3 expressed on hematopoietic progenitor cells, monocytes and B-lymphocytes that controls the production and differentiation of hematopoietic progenitor cells into lineage-restricted cells. Ligand stimulation rapidly induces hetrodimerization with IL3RB, phosphorylation and enzyme activity of effector proteins such as JAK2 and PI3K that play a role in signaling cell proliferation and differentiation. Activation of JAK2 leads to STAT5-mediated transcriptional program.</text>
</comment>
<reference evidence="16" key="1">
    <citation type="submission" date="1997-10" db="EMBL/GenBank/DDBJ databases">
        <title>CYRL, a novel cytokine receptor-like protein expressed in testis, lung and spleen.</title>
        <authorList>
            <person name="Chritton S.C."/>
            <person name="Sheng M.H."/>
        </authorList>
    </citation>
    <scope>NUCLEOTIDE SEQUENCE</scope>
    <source>
        <tissue evidence="16">Brain</tissue>
    </source>
</reference>
<sequence length="262" mass="28171">MLSLSCGWGHFLCGWDSLTSLPMSLHPHILPPPNLHRHSPDHDRECPRYEVDSQGSRVGCAVGEAGTLASLITVTVNGSGGAHGVHAPVSCTDADIDMAAVEILAPPVLTAECESTGARVRWAPQSRFQTAFVFTLQINQSSQTEPKLEMVYETEFKVPTLDTVSVRVKATALDSGVESDWSKAWSLDCGPTATLATPMTSLLLAGAGAVLTVMAVLLLCWRKSLLSRLFPPIPRMRVLPGPEMVAWVEAPENCEVTLVTDN</sequence>
<dbReference type="UCSC" id="RGD:628728">
    <property type="organism name" value="rat"/>
</dbReference>
<dbReference type="InterPro" id="IPR013783">
    <property type="entry name" value="Ig-like_fold"/>
</dbReference>
<evidence type="ECO:0000256" key="12">
    <source>
        <dbReference type="ARBA" id="ARBA00056770"/>
    </source>
</evidence>
<keyword evidence="6" id="KW-0832">Ubl conjugation</keyword>
<evidence type="ECO:0000256" key="5">
    <source>
        <dbReference type="ARBA" id="ARBA00022729"/>
    </source>
</evidence>
<dbReference type="EMBL" id="AF030243">
    <property type="protein sequence ID" value="AAF37356.1"/>
    <property type="molecule type" value="mRNA"/>
</dbReference>
<dbReference type="GO" id="GO:0004912">
    <property type="term" value="F:interleukin-3 receptor activity"/>
    <property type="evidence" value="ECO:0007669"/>
    <property type="project" value="UniProtKB-ARBA"/>
</dbReference>
<comment type="subunit">
    <text evidence="13">Interacts with IL3. Heterodimer of an alpha and a beta subunit. The beta subunit is common to the IL3, IL5 and GM-CSF receptors.</text>
</comment>
<evidence type="ECO:0000256" key="13">
    <source>
        <dbReference type="ARBA" id="ARBA00065508"/>
    </source>
</evidence>
<evidence type="ECO:0000256" key="7">
    <source>
        <dbReference type="ARBA" id="ARBA00022989"/>
    </source>
</evidence>
<evidence type="ECO:0000256" key="14">
    <source>
        <dbReference type="ARBA" id="ARBA00074205"/>
    </source>
</evidence>
<dbReference type="PhylomeDB" id="Q9JM46"/>
<organism evidence="16">
    <name type="scientific">Rattus norvegicus</name>
    <name type="common">Rat</name>
    <dbReference type="NCBI Taxonomy" id="10116"/>
    <lineage>
        <taxon>Eukaryota</taxon>
        <taxon>Metazoa</taxon>
        <taxon>Chordata</taxon>
        <taxon>Craniata</taxon>
        <taxon>Vertebrata</taxon>
        <taxon>Euteleostomi</taxon>
        <taxon>Mammalia</taxon>
        <taxon>Eutheria</taxon>
        <taxon>Euarchontoglires</taxon>
        <taxon>Glires</taxon>
        <taxon>Rodentia</taxon>
        <taxon>Myomorpha</taxon>
        <taxon>Muroidea</taxon>
        <taxon>Muridae</taxon>
        <taxon>Murinae</taxon>
        <taxon>Rattus</taxon>
    </lineage>
</organism>
<keyword evidence="8 15" id="KW-0472">Membrane</keyword>
<keyword evidence="7 15" id="KW-1133">Transmembrane helix</keyword>
<evidence type="ECO:0000256" key="4">
    <source>
        <dbReference type="ARBA" id="ARBA00022692"/>
    </source>
</evidence>
<evidence type="ECO:0000256" key="15">
    <source>
        <dbReference type="SAM" id="Phobius"/>
    </source>
</evidence>
<keyword evidence="4 15" id="KW-0812">Transmembrane</keyword>
<evidence type="ECO:0000313" key="16">
    <source>
        <dbReference type="EMBL" id="AAF37356.1"/>
    </source>
</evidence>
<keyword evidence="11" id="KW-0325">Glycoprotein</keyword>
<evidence type="ECO:0000256" key="11">
    <source>
        <dbReference type="ARBA" id="ARBA00023180"/>
    </source>
</evidence>
<proteinExistence type="evidence at transcript level"/>
<comment type="similarity">
    <text evidence="2">Belongs to the type I cytokine receptor family. Type 5 subfamily.</text>
</comment>
<comment type="subcellular location">
    <subcellularLocation>
        <location evidence="1">Cell membrane</location>
        <topology evidence="1">Single-pass type I membrane protein</topology>
    </subcellularLocation>
</comment>
<dbReference type="FunFam" id="2.60.40.10:FF:002832">
    <property type="entry name" value="Interleukin-3 receptor subunit alpha"/>
    <property type="match status" value="1"/>
</dbReference>
<evidence type="ECO:0000256" key="2">
    <source>
        <dbReference type="ARBA" id="ARBA00008159"/>
    </source>
</evidence>
<keyword evidence="9" id="KW-1015">Disulfide bond</keyword>
<evidence type="ECO:0000256" key="3">
    <source>
        <dbReference type="ARBA" id="ARBA00022475"/>
    </source>
</evidence>
<accession>Q9JM46</accession>
<evidence type="ECO:0000256" key="10">
    <source>
        <dbReference type="ARBA" id="ARBA00023170"/>
    </source>
</evidence>
<keyword evidence="5" id="KW-0732">Signal</keyword>
<dbReference type="Gene3D" id="2.60.40.10">
    <property type="entry name" value="Immunoglobulins"/>
    <property type="match status" value="2"/>
</dbReference>
<evidence type="ECO:0000256" key="1">
    <source>
        <dbReference type="ARBA" id="ARBA00004251"/>
    </source>
</evidence>
<keyword evidence="10 16" id="KW-0675">Receptor</keyword>
<evidence type="ECO:0000256" key="9">
    <source>
        <dbReference type="ARBA" id="ARBA00023157"/>
    </source>
</evidence>
<name>Q9JM46_RAT</name>
<evidence type="ECO:0000256" key="8">
    <source>
        <dbReference type="ARBA" id="ARBA00023136"/>
    </source>
</evidence>
<evidence type="ECO:0000256" key="6">
    <source>
        <dbReference type="ARBA" id="ARBA00022843"/>
    </source>
</evidence>
<keyword evidence="3" id="KW-1003">Cell membrane</keyword>
<dbReference type="AlphaFoldDB" id="Q9JM46"/>
<feature type="transmembrane region" description="Helical" evidence="15">
    <location>
        <begin position="202"/>
        <end position="221"/>
    </location>
</feature>